<dbReference type="Gene3D" id="3.30.420.40">
    <property type="match status" value="2"/>
</dbReference>
<dbReference type="Proteomes" id="UP001161691">
    <property type="component" value="Unassembled WGS sequence"/>
</dbReference>
<dbReference type="InterPro" id="IPR002731">
    <property type="entry name" value="ATPase_BadF"/>
</dbReference>
<accession>A0ABT6TUH4</accession>
<protein>
    <submittedName>
        <fullName evidence="2">BadF/BadG/BcrA/BcrD ATPase family protein</fullName>
    </submittedName>
</protein>
<dbReference type="PANTHER" id="PTHR43190">
    <property type="entry name" value="N-ACETYL-D-GLUCOSAMINE KINASE"/>
    <property type="match status" value="1"/>
</dbReference>
<dbReference type="InterPro" id="IPR043129">
    <property type="entry name" value="ATPase_NBD"/>
</dbReference>
<dbReference type="Pfam" id="PF01869">
    <property type="entry name" value="BcrAD_BadFG"/>
    <property type="match status" value="1"/>
</dbReference>
<dbReference type="EMBL" id="JAGRPV010000001">
    <property type="protein sequence ID" value="MDI4649569.1"/>
    <property type="molecule type" value="Genomic_DNA"/>
</dbReference>
<dbReference type="InterPro" id="IPR052519">
    <property type="entry name" value="Euk-type_GlcNAc_Kinase"/>
</dbReference>
<organism evidence="2 3">
    <name type="scientific">Cohnella hashimotonis</name>
    <dbReference type="NCBI Taxonomy" id="2826895"/>
    <lineage>
        <taxon>Bacteria</taxon>
        <taxon>Bacillati</taxon>
        <taxon>Bacillota</taxon>
        <taxon>Bacilli</taxon>
        <taxon>Bacillales</taxon>
        <taxon>Paenibacillaceae</taxon>
        <taxon>Cohnella</taxon>
    </lineage>
</organism>
<evidence type="ECO:0000313" key="2">
    <source>
        <dbReference type="EMBL" id="MDI4649569.1"/>
    </source>
</evidence>
<comment type="caution">
    <text evidence="2">The sequence shown here is derived from an EMBL/GenBank/DDBJ whole genome shotgun (WGS) entry which is preliminary data.</text>
</comment>
<dbReference type="SUPFAM" id="SSF53067">
    <property type="entry name" value="Actin-like ATPase domain"/>
    <property type="match status" value="2"/>
</dbReference>
<feature type="domain" description="ATPase BadF/BadG/BcrA/BcrD type" evidence="1">
    <location>
        <begin position="13"/>
        <end position="310"/>
    </location>
</feature>
<dbReference type="CDD" id="cd24007">
    <property type="entry name" value="ASKHA_NBD_eukNAGK-like"/>
    <property type="match status" value="1"/>
</dbReference>
<evidence type="ECO:0000259" key="1">
    <source>
        <dbReference type="Pfam" id="PF01869"/>
    </source>
</evidence>
<dbReference type="RefSeq" id="WP_282912189.1">
    <property type="nucleotide sequence ID" value="NZ_JAGRPV010000001.1"/>
</dbReference>
<evidence type="ECO:0000313" key="3">
    <source>
        <dbReference type="Proteomes" id="UP001161691"/>
    </source>
</evidence>
<dbReference type="PANTHER" id="PTHR43190:SF3">
    <property type="entry name" value="N-ACETYL-D-GLUCOSAMINE KINASE"/>
    <property type="match status" value="1"/>
</dbReference>
<gene>
    <name evidence="2" type="ORF">KB449_31865</name>
</gene>
<sequence>MRLNKVSGRGLFVGIDGGGSKTACLVGDAEGRILAYGEGESANVKSRPRDQVEGTLLSLIRDTLNRAGGSLVNVSSVILGLAGGHRPSDKQRMIGFLRPHLPPEAMIRVYNDAETALAAGTWGQAGIVLIAGTGSIAHGFVPEREYGIRVGGWGYLLGDEGSGYDIGRKALMAVVRNADGIAEAPELSEAVLGHLKIGDPQQLIDLFYEEANARKRIAKLAELVVELAASGNAPAKGIVREAIQDLLRLAAAARSKVAAGIGDEGSELPLMLAGGLFGNAYFAAQFMTAMGSETFGGSVSVLKHPPVIGAYVIGLIRSGIEINELKIQSILRSWEETQREI</sequence>
<keyword evidence="3" id="KW-1185">Reference proteome</keyword>
<name>A0ABT6TUH4_9BACL</name>
<reference evidence="2" key="1">
    <citation type="submission" date="2023-04" db="EMBL/GenBank/DDBJ databases">
        <title>Comparative genomic analysis of Cohnella hashimotonis sp. nov., isolated from the International Space Station.</title>
        <authorList>
            <person name="Venkateswaran K."/>
            <person name="Simpson A."/>
        </authorList>
    </citation>
    <scope>NUCLEOTIDE SEQUENCE</scope>
    <source>
        <strain evidence="2">F6_2S_P_1</strain>
    </source>
</reference>
<proteinExistence type="predicted"/>